<organism evidence="3 4">
    <name type="scientific">Cochliobolus carbonum (strain 26-R-13)</name>
    <name type="common">Maize leaf spot fungus</name>
    <name type="synonym">Bipolaris zeicola</name>
    <dbReference type="NCBI Taxonomy" id="930089"/>
    <lineage>
        <taxon>Eukaryota</taxon>
        <taxon>Fungi</taxon>
        <taxon>Dikarya</taxon>
        <taxon>Ascomycota</taxon>
        <taxon>Pezizomycotina</taxon>
        <taxon>Dothideomycetes</taxon>
        <taxon>Pleosporomycetidae</taxon>
        <taxon>Pleosporales</taxon>
        <taxon>Pleosporineae</taxon>
        <taxon>Pleosporaceae</taxon>
        <taxon>Bipolaris</taxon>
    </lineage>
</organism>
<dbReference type="GeneID" id="19149082"/>
<proteinExistence type="predicted"/>
<evidence type="ECO:0000313" key="3">
    <source>
        <dbReference type="EMBL" id="EUC29949.1"/>
    </source>
</evidence>
<accession>W6Y4H6</accession>
<gene>
    <name evidence="3" type="ORF">COCCADRAFT_39731</name>
</gene>
<evidence type="ECO:0000256" key="2">
    <source>
        <dbReference type="SAM" id="Phobius"/>
    </source>
</evidence>
<dbReference type="EMBL" id="KI964721">
    <property type="protein sequence ID" value="EUC29949.1"/>
    <property type="molecule type" value="Genomic_DNA"/>
</dbReference>
<protein>
    <submittedName>
        <fullName evidence="3">Uncharacterized protein</fullName>
    </submittedName>
</protein>
<feature type="region of interest" description="Disordered" evidence="1">
    <location>
        <begin position="227"/>
        <end position="267"/>
    </location>
</feature>
<keyword evidence="2" id="KW-0812">Transmembrane</keyword>
<dbReference type="RefSeq" id="XP_007715737.1">
    <property type="nucleotide sequence ID" value="XM_007717547.1"/>
</dbReference>
<dbReference type="OrthoDB" id="3664019at2759"/>
<reference evidence="3 4" key="1">
    <citation type="journal article" date="2013" name="PLoS Genet.">
        <title>Comparative genome structure, secondary metabolite, and effector coding capacity across Cochliobolus pathogens.</title>
        <authorList>
            <person name="Condon B.J."/>
            <person name="Leng Y."/>
            <person name="Wu D."/>
            <person name="Bushley K.E."/>
            <person name="Ohm R.A."/>
            <person name="Otillar R."/>
            <person name="Martin J."/>
            <person name="Schackwitz W."/>
            <person name="Grimwood J."/>
            <person name="MohdZainudin N."/>
            <person name="Xue C."/>
            <person name="Wang R."/>
            <person name="Manning V.A."/>
            <person name="Dhillon B."/>
            <person name="Tu Z.J."/>
            <person name="Steffenson B.J."/>
            <person name="Salamov A."/>
            <person name="Sun H."/>
            <person name="Lowry S."/>
            <person name="LaButti K."/>
            <person name="Han J."/>
            <person name="Copeland A."/>
            <person name="Lindquist E."/>
            <person name="Barry K."/>
            <person name="Schmutz J."/>
            <person name="Baker S.E."/>
            <person name="Ciuffetti L.M."/>
            <person name="Grigoriev I.V."/>
            <person name="Zhong S."/>
            <person name="Turgeon B.G."/>
        </authorList>
    </citation>
    <scope>NUCLEOTIDE SEQUENCE [LARGE SCALE GENOMIC DNA]</scope>
    <source>
        <strain evidence="3 4">26-R-13</strain>
    </source>
</reference>
<name>W6Y4H6_COCC2</name>
<feature type="compositionally biased region" description="Basic and acidic residues" evidence="1">
    <location>
        <begin position="241"/>
        <end position="256"/>
    </location>
</feature>
<evidence type="ECO:0000313" key="4">
    <source>
        <dbReference type="Proteomes" id="UP000053841"/>
    </source>
</evidence>
<dbReference type="Proteomes" id="UP000053841">
    <property type="component" value="Unassembled WGS sequence"/>
</dbReference>
<keyword evidence="4" id="KW-1185">Reference proteome</keyword>
<dbReference type="HOGENOM" id="CLU_1189817_0_0_1"/>
<evidence type="ECO:0000256" key="1">
    <source>
        <dbReference type="SAM" id="MobiDB-lite"/>
    </source>
</evidence>
<feature type="region of interest" description="Disordered" evidence="1">
    <location>
        <begin position="153"/>
        <end position="194"/>
    </location>
</feature>
<dbReference type="KEGG" id="bze:COCCADRAFT_39731"/>
<keyword evidence="2" id="KW-0472">Membrane</keyword>
<keyword evidence="2" id="KW-1133">Transmembrane helix</keyword>
<sequence length="267" mass="29206">MAGIIFQHNLHTTLFNGSLNKDINSSLASTSSTHILPDLYSTATLAPSLPSPTSDLTLTTASAAPPSETDQELSLETKVGLAMIPIAVGLCAWGLILLILWRRRKVHQSHHRITSFAALGPEKAHSPLLPSLSSSTRSRRVFTMAAFYSRDKQGMSVTRPTTPPPCNSPVGRAKTDSNPDSPIDEGSPFRLRPGEARKSLGSEISELWPSPPPTVWARRQDILEQLPTSRFGRDMTGPRLKRSENRGSLRDARDVTRPSMGDNWPLI</sequence>
<feature type="transmembrane region" description="Helical" evidence="2">
    <location>
        <begin position="79"/>
        <end position="101"/>
    </location>
</feature>
<dbReference type="AlphaFoldDB" id="W6Y4H6"/>